<evidence type="ECO:0000259" key="6">
    <source>
        <dbReference type="Pfam" id="PF01212"/>
    </source>
</evidence>
<name>A0A1H4AX79_9BACT</name>
<dbReference type="CDD" id="cd06502">
    <property type="entry name" value="TA_like"/>
    <property type="match status" value="1"/>
</dbReference>
<accession>A0A1H4AX79</accession>
<dbReference type="PIRSF" id="PIRSF017617">
    <property type="entry name" value="Thr_aldolase"/>
    <property type="match status" value="1"/>
</dbReference>
<dbReference type="GO" id="GO:0005829">
    <property type="term" value="C:cytosol"/>
    <property type="evidence" value="ECO:0007669"/>
    <property type="project" value="TreeGrafter"/>
</dbReference>
<evidence type="ECO:0000256" key="1">
    <source>
        <dbReference type="ARBA" id="ARBA00001933"/>
    </source>
</evidence>
<dbReference type="FunFam" id="3.40.640.10:FF:000030">
    <property type="entry name" value="Low-specificity L-threonine aldolase"/>
    <property type="match status" value="1"/>
</dbReference>
<dbReference type="OrthoDB" id="9774495at2"/>
<proteinExistence type="inferred from homology"/>
<dbReference type="PANTHER" id="PTHR48097:SF9">
    <property type="entry name" value="L-THREONINE ALDOLASE"/>
    <property type="match status" value="1"/>
</dbReference>
<gene>
    <name evidence="7" type="ORF">SAMN05660420_02022</name>
</gene>
<protein>
    <submittedName>
        <fullName evidence="7">L-threonine aldolase</fullName>
    </submittedName>
</protein>
<dbReference type="GO" id="GO:0008732">
    <property type="term" value="F:L-allo-threonine aldolase activity"/>
    <property type="evidence" value="ECO:0007669"/>
    <property type="project" value="TreeGrafter"/>
</dbReference>
<dbReference type="InterPro" id="IPR015422">
    <property type="entry name" value="PyrdxlP-dep_Trfase_small"/>
</dbReference>
<dbReference type="Proteomes" id="UP000199409">
    <property type="component" value="Unassembled WGS sequence"/>
</dbReference>
<sequence>MDYIDLRSDTVTHPTPEMRNAMAHATVGDDVYGEDPTVNRLEAEAAAMFGMEAGLLVTSGTQGNLIALLTHAPRGSEIISGDKAHIILYEQGGMAALGGIMPRTLPVQDDGTLRLTDIQAAIRIDDQHFPRTKLVCIENTQGTVGSVPLSPEYTQSVADLAHQNSLKLHIDGARIFNAATAYNVSAAEIISGADSVTFCLSKGLGAPIGSILLGNKDFIKEAHRNRKILGGGMRQAGVLASAGLIAIHKMTQRLHEDHRNAADLAEKLKSVPHIKVLSQHTSFVFFWLEESAKLTPAEFTTAMRKHNILLSPYPGYERKFRAVLHYWITPERVDTVITTIKQVLG</sequence>
<dbReference type="PANTHER" id="PTHR48097">
    <property type="entry name" value="L-THREONINE ALDOLASE-RELATED"/>
    <property type="match status" value="1"/>
</dbReference>
<dbReference type="NCBIfam" id="NF041359">
    <property type="entry name" value="GntG_guanitoxin"/>
    <property type="match status" value="1"/>
</dbReference>
<dbReference type="InterPro" id="IPR023603">
    <property type="entry name" value="Low_specificity_L-TA-like"/>
</dbReference>
<comment type="cofactor">
    <cofactor evidence="1">
        <name>pyridoxal 5'-phosphate</name>
        <dbReference type="ChEBI" id="CHEBI:597326"/>
    </cofactor>
</comment>
<evidence type="ECO:0000313" key="8">
    <source>
        <dbReference type="Proteomes" id="UP000199409"/>
    </source>
</evidence>
<evidence type="ECO:0000256" key="3">
    <source>
        <dbReference type="ARBA" id="ARBA00022898"/>
    </source>
</evidence>
<dbReference type="AlphaFoldDB" id="A0A1H4AX79"/>
<dbReference type="InterPro" id="IPR015421">
    <property type="entry name" value="PyrdxlP-dep_Trfase_major"/>
</dbReference>
<dbReference type="NCBIfam" id="NF007825">
    <property type="entry name" value="PRK10534.1"/>
    <property type="match status" value="1"/>
</dbReference>
<evidence type="ECO:0000256" key="4">
    <source>
        <dbReference type="ARBA" id="ARBA00023239"/>
    </source>
</evidence>
<dbReference type="Gene3D" id="3.90.1150.10">
    <property type="entry name" value="Aspartate Aminotransferase, domain 1"/>
    <property type="match status" value="1"/>
</dbReference>
<evidence type="ECO:0000313" key="7">
    <source>
        <dbReference type="EMBL" id="SEA40470.1"/>
    </source>
</evidence>
<reference evidence="7 8" key="1">
    <citation type="submission" date="2016-10" db="EMBL/GenBank/DDBJ databases">
        <authorList>
            <person name="de Groot N.N."/>
        </authorList>
    </citation>
    <scope>NUCLEOTIDE SEQUENCE [LARGE SCALE GENOMIC DNA]</scope>
    <source>
        <strain evidence="7 8">DSM 7343</strain>
    </source>
</reference>
<keyword evidence="8" id="KW-1185">Reference proteome</keyword>
<dbReference type="InterPro" id="IPR001597">
    <property type="entry name" value="ArAA_b-elim_lyase/Thr_aldolase"/>
</dbReference>
<keyword evidence="4" id="KW-0456">Lyase</keyword>
<dbReference type="InterPro" id="IPR015424">
    <property type="entry name" value="PyrdxlP-dep_Trfase"/>
</dbReference>
<dbReference type="SUPFAM" id="SSF53383">
    <property type="entry name" value="PLP-dependent transferases"/>
    <property type="match status" value="1"/>
</dbReference>
<feature type="domain" description="Aromatic amino acid beta-eliminating lyase/threonine aldolase" evidence="6">
    <location>
        <begin position="5"/>
        <end position="290"/>
    </location>
</feature>
<dbReference type="STRING" id="37625.SAMN05660420_02022"/>
<dbReference type="GO" id="GO:0006567">
    <property type="term" value="P:L-threonine catabolic process"/>
    <property type="evidence" value="ECO:0007669"/>
    <property type="project" value="TreeGrafter"/>
</dbReference>
<dbReference type="RefSeq" id="WP_092347656.1">
    <property type="nucleotide sequence ID" value="NZ_FNQN01000005.1"/>
</dbReference>
<feature type="modified residue" description="N6-(pyridoxal phosphate)lysine" evidence="5">
    <location>
        <position position="202"/>
    </location>
</feature>
<dbReference type="Pfam" id="PF01212">
    <property type="entry name" value="Beta_elim_lyase"/>
    <property type="match status" value="1"/>
</dbReference>
<comment type="similarity">
    <text evidence="2">Belongs to the threonine aldolase family.</text>
</comment>
<dbReference type="EMBL" id="FNQN01000005">
    <property type="protein sequence ID" value="SEA40470.1"/>
    <property type="molecule type" value="Genomic_DNA"/>
</dbReference>
<organism evidence="7 8">
    <name type="scientific">Desulfuromusa kysingii</name>
    <dbReference type="NCBI Taxonomy" id="37625"/>
    <lineage>
        <taxon>Bacteria</taxon>
        <taxon>Pseudomonadati</taxon>
        <taxon>Thermodesulfobacteriota</taxon>
        <taxon>Desulfuromonadia</taxon>
        <taxon>Desulfuromonadales</taxon>
        <taxon>Geopsychrobacteraceae</taxon>
        <taxon>Desulfuromusa</taxon>
    </lineage>
</organism>
<evidence type="ECO:0000256" key="2">
    <source>
        <dbReference type="ARBA" id="ARBA00006966"/>
    </source>
</evidence>
<dbReference type="Gene3D" id="3.40.640.10">
    <property type="entry name" value="Type I PLP-dependent aspartate aminotransferase-like (Major domain)"/>
    <property type="match status" value="1"/>
</dbReference>
<dbReference type="GO" id="GO:0006545">
    <property type="term" value="P:glycine biosynthetic process"/>
    <property type="evidence" value="ECO:0007669"/>
    <property type="project" value="TreeGrafter"/>
</dbReference>
<keyword evidence="3" id="KW-0663">Pyridoxal phosphate</keyword>
<evidence type="ECO:0000256" key="5">
    <source>
        <dbReference type="PIRSR" id="PIRSR017617-1"/>
    </source>
</evidence>